<dbReference type="OrthoDB" id="5243838at2"/>
<dbReference type="Pfam" id="PF00535">
    <property type="entry name" value="Glycos_transf_2"/>
    <property type="match status" value="1"/>
</dbReference>
<evidence type="ECO:0000313" key="7">
    <source>
        <dbReference type="Proteomes" id="UP000198348"/>
    </source>
</evidence>
<keyword evidence="3" id="KW-0328">Glycosyltransferase</keyword>
<proteinExistence type="inferred from homology"/>
<evidence type="ECO:0000256" key="2">
    <source>
        <dbReference type="ARBA" id="ARBA00006739"/>
    </source>
</evidence>
<feature type="domain" description="Glycosyltransferase 2-like" evidence="5">
    <location>
        <begin position="5"/>
        <end position="156"/>
    </location>
</feature>
<gene>
    <name evidence="6" type="ORF">SAMN06265360_11847</name>
</gene>
<comment type="pathway">
    <text evidence="1">Cell wall biogenesis; cell wall polysaccharide biosynthesis.</text>
</comment>
<sequence length="286" mass="32094">MNAISCIVLTQNKRPDNLRRGVESLLQQQGVTTDIIVVGNGVTPEGLDQEIRVMTLPENVGIPGGRNAGISKGSGDLVFFLDDDAFLDGKDFLERAAGMFKDDPTLGLVQPRVRDPDGMPTPRRFVPRLRIGDPDRGGDVVNVWEGACVIRRDALESAGAWPEEFFYMHEGIDLSWRVMDAGYAVRYCTEICAYHSAVPPERHAQGRYMSARNRVWLAKRNLPAALGAIYILAWFLIDTTRLRNLAVFREHLRGYYDGVRLPCARRSPISWNTIMRMARLGRPPII</sequence>
<dbReference type="RefSeq" id="WP_089302635.1">
    <property type="nucleotide sequence ID" value="NZ_FZNW01000018.1"/>
</dbReference>
<dbReference type="PANTHER" id="PTHR43179:SF12">
    <property type="entry name" value="GALACTOFURANOSYLTRANSFERASE GLFT2"/>
    <property type="match status" value="1"/>
</dbReference>
<evidence type="ECO:0000256" key="3">
    <source>
        <dbReference type="ARBA" id="ARBA00022676"/>
    </source>
</evidence>
<evidence type="ECO:0000313" key="6">
    <source>
        <dbReference type="EMBL" id="SNR76797.1"/>
    </source>
</evidence>
<keyword evidence="4" id="KW-0808">Transferase</keyword>
<evidence type="ECO:0000259" key="5">
    <source>
        <dbReference type="Pfam" id="PF00535"/>
    </source>
</evidence>
<dbReference type="AlphaFoldDB" id="A0A238Z0B0"/>
<dbReference type="SUPFAM" id="SSF53448">
    <property type="entry name" value="Nucleotide-diphospho-sugar transferases"/>
    <property type="match status" value="1"/>
</dbReference>
<comment type="similarity">
    <text evidence="2">Belongs to the glycosyltransferase 2 family.</text>
</comment>
<dbReference type="GO" id="GO:0016757">
    <property type="term" value="F:glycosyltransferase activity"/>
    <property type="evidence" value="ECO:0007669"/>
    <property type="project" value="UniProtKB-KW"/>
</dbReference>
<keyword evidence="7" id="KW-1185">Reference proteome</keyword>
<organism evidence="6 7">
    <name type="scientific">Haloechinothrix alba</name>
    <dbReference type="NCBI Taxonomy" id="664784"/>
    <lineage>
        <taxon>Bacteria</taxon>
        <taxon>Bacillati</taxon>
        <taxon>Actinomycetota</taxon>
        <taxon>Actinomycetes</taxon>
        <taxon>Pseudonocardiales</taxon>
        <taxon>Pseudonocardiaceae</taxon>
        <taxon>Haloechinothrix</taxon>
    </lineage>
</organism>
<dbReference type="InterPro" id="IPR001173">
    <property type="entry name" value="Glyco_trans_2-like"/>
</dbReference>
<dbReference type="InterPro" id="IPR029044">
    <property type="entry name" value="Nucleotide-diphossugar_trans"/>
</dbReference>
<dbReference type="Proteomes" id="UP000198348">
    <property type="component" value="Unassembled WGS sequence"/>
</dbReference>
<evidence type="ECO:0000256" key="1">
    <source>
        <dbReference type="ARBA" id="ARBA00004776"/>
    </source>
</evidence>
<dbReference type="EMBL" id="FZNW01000018">
    <property type="protein sequence ID" value="SNR76797.1"/>
    <property type="molecule type" value="Genomic_DNA"/>
</dbReference>
<evidence type="ECO:0000256" key="4">
    <source>
        <dbReference type="ARBA" id="ARBA00022679"/>
    </source>
</evidence>
<name>A0A238Z0B0_9PSEU</name>
<dbReference type="PANTHER" id="PTHR43179">
    <property type="entry name" value="RHAMNOSYLTRANSFERASE WBBL"/>
    <property type="match status" value="1"/>
</dbReference>
<dbReference type="Gene3D" id="3.90.550.10">
    <property type="entry name" value="Spore Coat Polysaccharide Biosynthesis Protein SpsA, Chain A"/>
    <property type="match status" value="1"/>
</dbReference>
<protein>
    <recommendedName>
        <fullName evidence="5">Glycosyltransferase 2-like domain-containing protein</fullName>
    </recommendedName>
</protein>
<reference evidence="6 7" key="1">
    <citation type="submission" date="2017-06" db="EMBL/GenBank/DDBJ databases">
        <authorList>
            <person name="Kim H.J."/>
            <person name="Triplett B.A."/>
        </authorList>
    </citation>
    <scope>NUCLEOTIDE SEQUENCE [LARGE SCALE GENOMIC DNA]</scope>
    <source>
        <strain evidence="6 7">DSM 45207</strain>
    </source>
</reference>
<accession>A0A238Z0B0</accession>